<sequence length="161" mass="17797">MDSMNMKSYSIIVSLLSSMLLVGCGSDKTVVNEPLPLIMVSDGFTSAEKPTASIYFGKNDQDSFCEIRLQKSVIAAQSELSSVERNNPAIDASCNWDKKYYVLSSKHPTKLSLKFGNVDESKVELNVSLTVVDVKSLEHYMAVENIALKIDNPDDLKKLLN</sequence>
<evidence type="ECO:0000313" key="1">
    <source>
        <dbReference type="EMBL" id="PTH81387.1"/>
    </source>
</evidence>
<dbReference type="PROSITE" id="PS51257">
    <property type="entry name" value="PROKAR_LIPOPROTEIN"/>
    <property type="match status" value="1"/>
</dbReference>
<evidence type="ECO:0000313" key="2">
    <source>
        <dbReference type="Proteomes" id="UP000241986"/>
    </source>
</evidence>
<protein>
    <recommendedName>
        <fullName evidence="3">Lipoprotein</fullName>
    </recommendedName>
</protein>
<gene>
    <name evidence="1" type="ORF">DAA48_09585</name>
</gene>
<proteinExistence type="predicted"/>
<comment type="caution">
    <text evidence="1">The sequence shown here is derived from an EMBL/GenBank/DDBJ whole genome shotgun (WGS) entry which is preliminary data.</text>
</comment>
<reference evidence="1 2" key="1">
    <citation type="submission" date="2018-03" db="EMBL/GenBank/DDBJ databases">
        <title>Aeromonas veronii whole genome sequencing and analysis.</title>
        <authorList>
            <person name="Xie H."/>
            <person name="Liu T."/>
            <person name="Wang K."/>
        </authorList>
    </citation>
    <scope>NUCLEOTIDE SEQUENCE [LARGE SCALE GENOMIC DNA]</scope>
    <source>
        <strain evidence="1 2">XH.VA.1</strain>
    </source>
</reference>
<accession>A0A2T4N3L3</accession>
<dbReference type="Proteomes" id="UP000241986">
    <property type="component" value="Unassembled WGS sequence"/>
</dbReference>
<name>A0A2T4N3L3_AERVE</name>
<dbReference type="EMBL" id="PZKL01000022">
    <property type="protein sequence ID" value="PTH81387.1"/>
    <property type="molecule type" value="Genomic_DNA"/>
</dbReference>
<evidence type="ECO:0008006" key="3">
    <source>
        <dbReference type="Google" id="ProtNLM"/>
    </source>
</evidence>
<dbReference type="AlphaFoldDB" id="A0A2T4N3L3"/>
<organism evidence="1 2">
    <name type="scientific">Aeromonas veronii</name>
    <dbReference type="NCBI Taxonomy" id="654"/>
    <lineage>
        <taxon>Bacteria</taxon>
        <taxon>Pseudomonadati</taxon>
        <taxon>Pseudomonadota</taxon>
        <taxon>Gammaproteobacteria</taxon>
        <taxon>Aeromonadales</taxon>
        <taxon>Aeromonadaceae</taxon>
        <taxon>Aeromonas</taxon>
    </lineage>
</organism>